<keyword evidence="3" id="KW-1185">Reference proteome</keyword>
<feature type="chain" id="PRO_5045736464" evidence="1">
    <location>
        <begin position="23"/>
        <end position="241"/>
    </location>
</feature>
<accession>A0ABX3NQM2</accession>
<protein>
    <submittedName>
        <fullName evidence="2">Uncharacterized protein</fullName>
    </submittedName>
</protein>
<sequence length="241" mass="26712">MSKSIPIAVIPLLFCLSCTTFQYVTVSSTGIAKNNRNEFVVENDSLRLIYNFSGQNGPIKISIYNKLDVPVYIDWQRSAVIVNDKTMPYVPGEVQIEGSYSGSTYTSRFSHYGSSSGNISATAYLPTTVDFIPPKASINKTTINITSGYNSYIPDADFQKAKYQILNGFTANVKKAAFTEGNSPLHFRSFISYSVGESTDRLYTFEHSFFVSEVMSSGSSPEMLFINVGSRGDQYYSMTTN</sequence>
<dbReference type="EMBL" id="LWBO01000044">
    <property type="protein sequence ID" value="OQP42550.1"/>
    <property type="molecule type" value="Genomic_DNA"/>
</dbReference>
<organism evidence="2 3">
    <name type="scientific">Niastella koreensis</name>
    <dbReference type="NCBI Taxonomy" id="354356"/>
    <lineage>
        <taxon>Bacteria</taxon>
        <taxon>Pseudomonadati</taxon>
        <taxon>Bacteroidota</taxon>
        <taxon>Chitinophagia</taxon>
        <taxon>Chitinophagales</taxon>
        <taxon>Chitinophagaceae</taxon>
        <taxon>Niastella</taxon>
    </lineage>
</organism>
<evidence type="ECO:0000313" key="2">
    <source>
        <dbReference type="EMBL" id="OQP42550.1"/>
    </source>
</evidence>
<feature type="signal peptide" evidence="1">
    <location>
        <begin position="1"/>
        <end position="22"/>
    </location>
</feature>
<evidence type="ECO:0000313" key="3">
    <source>
        <dbReference type="Proteomes" id="UP000192277"/>
    </source>
</evidence>
<evidence type="ECO:0000256" key="1">
    <source>
        <dbReference type="SAM" id="SignalP"/>
    </source>
</evidence>
<comment type="caution">
    <text evidence="2">The sequence shown here is derived from an EMBL/GenBank/DDBJ whole genome shotgun (WGS) entry which is preliminary data.</text>
</comment>
<gene>
    <name evidence="2" type="ORF">A4D02_13370</name>
</gene>
<proteinExistence type="predicted"/>
<name>A0ABX3NQM2_9BACT</name>
<dbReference type="RefSeq" id="WP_014220853.1">
    <property type="nucleotide sequence ID" value="NZ_LWBO01000044.1"/>
</dbReference>
<reference evidence="2 3" key="1">
    <citation type="submission" date="2016-04" db="EMBL/GenBank/DDBJ databases">
        <authorList>
            <person name="Chen L."/>
            <person name="Zhuang W."/>
            <person name="Wang G."/>
        </authorList>
    </citation>
    <scope>NUCLEOTIDE SEQUENCE [LARGE SCALE GENOMIC DNA]</scope>
    <source>
        <strain evidence="3">GR20</strain>
    </source>
</reference>
<keyword evidence="1" id="KW-0732">Signal</keyword>
<dbReference type="Proteomes" id="UP000192277">
    <property type="component" value="Unassembled WGS sequence"/>
</dbReference>